<dbReference type="PROSITE" id="PS52050">
    <property type="entry name" value="WYL"/>
    <property type="match status" value="1"/>
</dbReference>
<dbReference type="PIRSF" id="PIRSF016838">
    <property type="entry name" value="PafC"/>
    <property type="match status" value="1"/>
</dbReference>
<feature type="domain" description="HTH deoR-type" evidence="4">
    <location>
        <begin position="47"/>
        <end position="106"/>
    </location>
</feature>
<sequence>MRAETNSMTGSSGSLGATGAGGTADARTHTGREPPGFSDILDAMARPTSRVLALLEILQAGGTRTAGDLAATIGVDERTVRRYVEHLVELDVPVRSERGRHGGFRLARGYRMPPLMLTGEEAVAVLVGMVAADRAGLVPSSAAAANSAAAKIRRVLPERLGLRLEALLEGTGAPRGRRGDVPETEVLLVIAHAARERRAVAISYRAADGHPSERTLAPYAVVAHHGRWYVHGADSATGEDRTFRIDRIRSARLLPATFPAPVDRDPRERVLSALAEAPRRHTVRVLVHADREHLARHLPPGLATVTATADDGWQRIRLEAERLDWVPSVLAGLDRTFVVEEPDALRDHVRALARRLLDSAEAADGGGVRHHGGTEPDHGT</sequence>
<proteinExistence type="predicted"/>
<name>A0ABN2N7L9_9PSEU</name>
<dbReference type="InterPro" id="IPR036388">
    <property type="entry name" value="WH-like_DNA-bd_sf"/>
</dbReference>
<dbReference type="EMBL" id="BAAAQK010000012">
    <property type="protein sequence ID" value="GAA1854306.1"/>
    <property type="molecule type" value="Genomic_DNA"/>
</dbReference>
<evidence type="ECO:0000313" key="6">
    <source>
        <dbReference type="Proteomes" id="UP001500449"/>
    </source>
</evidence>
<keyword evidence="6" id="KW-1185">Reference proteome</keyword>
<evidence type="ECO:0000256" key="1">
    <source>
        <dbReference type="ARBA" id="ARBA00023015"/>
    </source>
</evidence>
<dbReference type="InterPro" id="IPR057727">
    <property type="entry name" value="WCX_dom"/>
</dbReference>
<comment type="caution">
    <text evidence="5">The sequence shown here is derived from an EMBL/GenBank/DDBJ whole genome shotgun (WGS) entry which is preliminary data.</text>
</comment>
<dbReference type="InterPro" id="IPR013196">
    <property type="entry name" value="HTH_11"/>
</dbReference>
<dbReference type="InterPro" id="IPR028349">
    <property type="entry name" value="PafC-like"/>
</dbReference>
<dbReference type="InterPro" id="IPR036390">
    <property type="entry name" value="WH_DNA-bd_sf"/>
</dbReference>
<dbReference type="Pfam" id="PF08279">
    <property type="entry name" value="HTH_11"/>
    <property type="match status" value="1"/>
</dbReference>
<dbReference type="PANTHER" id="PTHR34580:SF3">
    <property type="entry name" value="PROTEIN PAFB"/>
    <property type="match status" value="1"/>
</dbReference>
<evidence type="ECO:0000256" key="2">
    <source>
        <dbReference type="ARBA" id="ARBA00023163"/>
    </source>
</evidence>
<gene>
    <name evidence="5" type="ORF">GCM10009836_37970</name>
</gene>
<keyword evidence="2" id="KW-0804">Transcription</keyword>
<dbReference type="SUPFAM" id="SSF46785">
    <property type="entry name" value="Winged helix' DNA-binding domain"/>
    <property type="match status" value="1"/>
</dbReference>
<dbReference type="Pfam" id="PF13280">
    <property type="entry name" value="WYL"/>
    <property type="match status" value="1"/>
</dbReference>
<feature type="region of interest" description="Disordered" evidence="3">
    <location>
        <begin position="1"/>
        <end position="39"/>
    </location>
</feature>
<dbReference type="PANTHER" id="PTHR34580">
    <property type="match status" value="1"/>
</dbReference>
<dbReference type="Pfam" id="PF25583">
    <property type="entry name" value="WCX"/>
    <property type="match status" value="1"/>
</dbReference>
<evidence type="ECO:0000256" key="3">
    <source>
        <dbReference type="SAM" id="MobiDB-lite"/>
    </source>
</evidence>
<protein>
    <submittedName>
        <fullName evidence="5">WYL domain-containing protein</fullName>
    </submittedName>
</protein>
<organism evidence="5 6">
    <name type="scientific">Pseudonocardia ailaonensis</name>
    <dbReference type="NCBI Taxonomy" id="367279"/>
    <lineage>
        <taxon>Bacteria</taxon>
        <taxon>Bacillati</taxon>
        <taxon>Actinomycetota</taxon>
        <taxon>Actinomycetes</taxon>
        <taxon>Pseudonocardiales</taxon>
        <taxon>Pseudonocardiaceae</taxon>
        <taxon>Pseudonocardia</taxon>
    </lineage>
</organism>
<reference evidence="5 6" key="1">
    <citation type="journal article" date="2019" name="Int. J. Syst. Evol. Microbiol.">
        <title>The Global Catalogue of Microorganisms (GCM) 10K type strain sequencing project: providing services to taxonomists for standard genome sequencing and annotation.</title>
        <authorList>
            <consortium name="The Broad Institute Genomics Platform"/>
            <consortium name="The Broad Institute Genome Sequencing Center for Infectious Disease"/>
            <person name="Wu L."/>
            <person name="Ma J."/>
        </authorList>
    </citation>
    <scope>NUCLEOTIDE SEQUENCE [LARGE SCALE GENOMIC DNA]</scope>
    <source>
        <strain evidence="5 6">JCM 16009</strain>
    </source>
</reference>
<dbReference type="Gene3D" id="1.10.10.10">
    <property type="entry name" value="Winged helix-like DNA-binding domain superfamily/Winged helix DNA-binding domain"/>
    <property type="match status" value="1"/>
</dbReference>
<dbReference type="PROSITE" id="PS51000">
    <property type="entry name" value="HTH_DEOR_2"/>
    <property type="match status" value="1"/>
</dbReference>
<dbReference type="InterPro" id="IPR001034">
    <property type="entry name" value="DeoR_HTH"/>
</dbReference>
<dbReference type="InterPro" id="IPR051534">
    <property type="entry name" value="CBASS_pafABC_assoc_protein"/>
</dbReference>
<evidence type="ECO:0000259" key="4">
    <source>
        <dbReference type="PROSITE" id="PS51000"/>
    </source>
</evidence>
<evidence type="ECO:0000313" key="5">
    <source>
        <dbReference type="EMBL" id="GAA1854306.1"/>
    </source>
</evidence>
<accession>A0ABN2N7L9</accession>
<dbReference type="Proteomes" id="UP001500449">
    <property type="component" value="Unassembled WGS sequence"/>
</dbReference>
<keyword evidence="1" id="KW-0805">Transcription regulation</keyword>
<dbReference type="InterPro" id="IPR026881">
    <property type="entry name" value="WYL_dom"/>
</dbReference>